<dbReference type="InterPro" id="IPR036388">
    <property type="entry name" value="WH-like_DNA-bd_sf"/>
</dbReference>
<geneLocation type="plasmid" evidence="2 3">
    <name>unnamed1</name>
</geneLocation>
<dbReference type="EMBL" id="CP039965">
    <property type="protein sequence ID" value="QCO56837.1"/>
    <property type="molecule type" value="Genomic_DNA"/>
</dbReference>
<dbReference type="KEGG" id="pseb:EOK75_13580"/>
<dbReference type="Proteomes" id="UP000298631">
    <property type="component" value="Plasmid unnamed1"/>
</dbReference>
<dbReference type="SUPFAM" id="SSF46785">
    <property type="entry name" value="Winged helix' DNA-binding domain"/>
    <property type="match status" value="1"/>
</dbReference>
<keyword evidence="2" id="KW-0614">Plasmid</keyword>
<dbReference type="Pfam" id="PF02082">
    <property type="entry name" value="Rrf2"/>
    <property type="match status" value="1"/>
</dbReference>
<evidence type="ECO:0000313" key="2">
    <source>
        <dbReference type="EMBL" id="QCO56837.1"/>
    </source>
</evidence>
<dbReference type="InterPro" id="IPR036390">
    <property type="entry name" value="WH_DNA-bd_sf"/>
</dbReference>
<dbReference type="GO" id="GO:0003700">
    <property type="term" value="F:DNA-binding transcription factor activity"/>
    <property type="evidence" value="ECO:0007669"/>
    <property type="project" value="TreeGrafter"/>
</dbReference>
<reference evidence="2 3" key="1">
    <citation type="submission" date="2019-05" db="EMBL/GenBank/DDBJ databases">
        <title>Pseudorhodobacter turbinis sp. nov., isolated from the gut of the Korean turban shell.</title>
        <authorList>
            <person name="Jeong Y.-S."/>
            <person name="Kang W.-R."/>
            <person name="Bae J.-W."/>
        </authorList>
    </citation>
    <scope>NUCLEOTIDE SEQUENCE [LARGE SCALE GENOMIC DNA]</scope>
    <source>
        <strain evidence="2 3">S12M18</strain>
        <plasmid evidence="2 3">unnamed1</plasmid>
    </source>
</reference>
<dbReference type="GO" id="GO:0003677">
    <property type="term" value="F:DNA binding"/>
    <property type="evidence" value="ECO:0007669"/>
    <property type="project" value="UniProtKB-KW"/>
</dbReference>
<accession>A0A4P8EIP3</accession>
<dbReference type="Gene3D" id="1.10.10.10">
    <property type="entry name" value="Winged helix-like DNA-binding domain superfamily/Winged helix DNA-binding domain"/>
    <property type="match status" value="1"/>
</dbReference>
<proteinExistence type="predicted"/>
<dbReference type="PANTHER" id="PTHR33221:SF4">
    <property type="entry name" value="HTH-TYPE TRANSCRIPTIONAL REPRESSOR NSRR"/>
    <property type="match status" value="1"/>
</dbReference>
<gene>
    <name evidence="2" type="ORF">EOK75_13580</name>
</gene>
<dbReference type="PANTHER" id="PTHR33221">
    <property type="entry name" value="WINGED HELIX-TURN-HELIX TRANSCRIPTIONAL REGULATOR, RRF2 FAMILY"/>
    <property type="match status" value="1"/>
</dbReference>
<name>A0A4P8EIP3_9RHOB</name>
<dbReference type="PROSITE" id="PS51197">
    <property type="entry name" value="HTH_RRF2_2"/>
    <property type="match status" value="1"/>
</dbReference>
<dbReference type="OrthoDB" id="9795923at2"/>
<organism evidence="2 3">
    <name type="scientific">Pseudorhodobacter turbinis</name>
    <dbReference type="NCBI Taxonomy" id="2500533"/>
    <lineage>
        <taxon>Bacteria</taxon>
        <taxon>Pseudomonadati</taxon>
        <taxon>Pseudomonadota</taxon>
        <taxon>Alphaproteobacteria</taxon>
        <taxon>Rhodobacterales</taxon>
        <taxon>Paracoccaceae</taxon>
        <taxon>Pseudorhodobacter</taxon>
    </lineage>
</organism>
<dbReference type="NCBIfam" id="TIGR00738">
    <property type="entry name" value="rrf2_super"/>
    <property type="match status" value="1"/>
</dbReference>
<protein>
    <submittedName>
        <fullName evidence="2">Rrf2 family transcriptional regulator</fullName>
    </submittedName>
</protein>
<dbReference type="RefSeq" id="WP_137194626.1">
    <property type="nucleotide sequence ID" value="NZ_CP039965.1"/>
</dbReference>
<keyword evidence="3" id="KW-1185">Reference proteome</keyword>
<sequence>MRLTVRTNLAMRTLMYCAVNEGHVVRKQEVAKSCDASENHLAQVIHKLAQAGFITTVRGRSGGLKLNRTPDSIRVGEVVRSFEASVPFTECMDNNPDAAPNCPLVDVCRLKSAFSTALEAFYASLDSLTLADMVNGNSGLRRLLAVA</sequence>
<dbReference type="InterPro" id="IPR000944">
    <property type="entry name" value="Tscrpt_reg_Rrf2"/>
</dbReference>
<dbReference type="AlphaFoldDB" id="A0A4P8EIP3"/>
<dbReference type="GO" id="GO:0005829">
    <property type="term" value="C:cytosol"/>
    <property type="evidence" value="ECO:0007669"/>
    <property type="project" value="TreeGrafter"/>
</dbReference>
<evidence type="ECO:0000256" key="1">
    <source>
        <dbReference type="ARBA" id="ARBA00023125"/>
    </source>
</evidence>
<evidence type="ECO:0000313" key="3">
    <source>
        <dbReference type="Proteomes" id="UP000298631"/>
    </source>
</evidence>
<keyword evidence="1" id="KW-0238">DNA-binding</keyword>